<keyword evidence="1" id="KW-0472">Membrane</keyword>
<name>A0A6J7DJG0_9ZZZZ</name>
<dbReference type="AlphaFoldDB" id="A0A6J7DJG0"/>
<evidence type="ECO:0000256" key="1">
    <source>
        <dbReference type="SAM" id="Phobius"/>
    </source>
</evidence>
<evidence type="ECO:0000313" key="2">
    <source>
        <dbReference type="EMBL" id="CAB4868994.1"/>
    </source>
</evidence>
<organism evidence="2">
    <name type="scientific">freshwater metagenome</name>
    <dbReference type="NCBI Taxonomy" id="449393"/>
    <lineage>
        <taxon>unclassified sequences</taxon>
        <taxon>metagenomes</taxon>
        <taxon>ecological metagenomes</taxon>
    </lineage>
</organism>
<keyword evidence="1" id="KW-1133">Transmembrane helix</keyword>
<dbReference type="EMBL" id="CAFBLM010000024">
    <property type="protein sequence ID" value="CAB4868994.1"/>
    <property type="molecule type" value="Genomic_DNA"/>
</dbReference>
<gene>
    <name evidence="2" type="ORF">UFOPK3401_00693</name>
</gene>
<accession>A0A6J7DJG0</accession>
<protein>
    <submittedName>
        <fullName evidence="2">Unannotated protein</fullName>
    </submittedName>
</protein>
<keyword evidence="1" id="KW-0812">Transmembrane</keyword>
<sequence length="107" mass="10784">MQTQTQTQPPAELEPTIPVAPERFEAIGQAVPDAGLEVPAPGQGEAAQTITIDVSMLASENALPAGLGGLANKVQSNGGKAAVMAGGMVLVSVALFAVMCIVGVFLR</sequence>
<reference evidence="2" key="1">
    <citation type="submission" date="2020-05" db="EMBL/GenBank/DDBJ databases">
        <authorList>
            <person name="Chiriac C."/>
            <person name="Salcher M."/>
            <person name="Ghai R."/>
            <person name="Kavagutti S V."/>
        </authorList>
    </citation>
    <scope>NUCLEOTIDE SEQUENCE</scope>
</reference>
<proteinExistence type="predicted"/>
<feature type="transmembrane region" description="Helical" evidence="1">
    <location>
        <begin position="81"/>
        <end position="106"/>
    </location>
</feature>